<dbReference type="InterPro" id="IPR011006">
    <property type="entry name" value="CheY-like_superfamily"/>
</dbReference>
<feature type="domain" description="Response regulatory" evidence="3">
    <location>
        <begin position="327"/>
        <end position="445"/>
    </location>
</feature>
<evidence type="ECO:0000313" key="5">
    <source>
        <dbReference type="Proteomes" id="UP000712673"/>
    </source>
</evidence>
<evidence type="ECO:0000313" key="4">
    <source>
        <dbReference type="EMBL" id="MBM3224433.1"/>
    </source>
</evidence>
<dbReference type="PANTHER" id="PTHR44591">
    <property type="entry name" value="STRESS RESPONSE REGULATOR PROTEIN 1"/>
    <property type="match status" value="1"/>
</dbReference>
<dbReference type="SUPFAM" id="SSF52172">
    <property type="entry name" value="CheY-like"/>
    <property type="match status" value="1"/>
</dbReference>
<reference evidence="4" key="1">
    <citation type="submission" date="2019-03" db="EMBL/GenBank/DDBJ databases">
        <title>Lake Tanganyika Metagenome-Assembled Genomes (MAGs).</title>
        <authorList>
            <person name="Tran P."/>
        </authorList>
    </citation>
    <scope>NUCLEOTIDE SEQUENCE</scope>
    <source>
        <strain evidence="4">K_DeepCast_65m_m2_066</strain>
    </source>
</reference>
<dbReference type="PROSITE" id="PS50110">
    <property type="entry name" value="RESPONSE_REGULATORY"/>
    <property type="match status" value="1"/>
</dbReference>
<dbReference type="EMBL" id="VGLS01000326">
    <property type="protein sequence ID" value="MBM3224433.1"/>
    <property type="molecule type" value="Genomic_DNA"/>
</dbReference>
<dbReference type="PANTHER" id="PTHR44591:SF3">
    <property type="entry name" value="RESPONSE REGULATORY DOMAIN-CONTAINING PROTEIN"/>
    <property type="match status" value="1"/>
</dbReference>
<evidence type="ECO:0000256" key="2">
    <source>
        <dbReference type="PROSITE-ProRule" id="PRU00169"/>
    </source>
</evidence>
<dbReference type="CDD" id="cd07715">
    <property type="entry name" value="TaR3-like_MBL-fold"/>
    <property type="match status" value="1"/>
</dbReference>
<name>A0A937W085_UNCTE</name>
<dbReference type="Proteomes" id="UP000712673">
    <property type="component" value="Unassembled WGS sequence"/>
</dbReference>
<keyword evidence="1 2" id="KW-0597">Phosphoprotein</keyword>
<protein>
    <submittedName>
        <fullName evidence="4">Response regulator</fullName>
    </submittedName>
</protein>
<dbReference type="SUPFAM" id="SSF56281">
    <property type="entry name" value="Metallo-hydrolase/oxidoreductase"/>
    <property type="match status" value="1"/>
</dbReference>
<dbReference type="CDD" id="cd17574">
    <property type="entry name" value="REC_OmpR"/>
    <property type="match status" value="1"/>
</dbReference>
<feature type="modified residue" description="4-aspartylphosphate" evidence="2">
    <location>
        <position position="376"/>
    </location>
</feature>
<dbReference type="Gene3D" id="3.40.50.2300">
    <property type="match status" value="1"/>
</dbReference>
<dbReference type="InterPro" id="IPR050595">
    <property type="entry name" value="Bact_response_regulator"/>
</dbReference>
<dbReference type="InterPro" id="IPR001789">
    <property type="entry name" value="Sig_transdc_resp-reg_receiver"/>
</dbReference>
<comment type="caution">
    <text evidence="4">The sequence shown here is derived from an EMBL/GenBank/DDBJ whole genome shotgun (WGS) entry which is preliminary data.</text>
</comment>
<proteinExistence type="predicted"/>
<organism evidence="4 5">
    <name type="scientific">Tectimicrobiota bacterium</name>
    <dbReference type="NCBI Taxonomy" id="2528274"/>
    <lineage>
        <taxon>Bacteria</taxon>
        <taxon>Pseudomonadati</taxon>
        <taxon>Nitrospinota/Tectimicrobiota group</taxon>
        <taxon>Candidatus Tectimicrobiota</taxon>
    </lineage>
</organism>
<accession>A0A937W085</accession>
<dbReference type="Gene3D" id="3.60.15.10">
    <property type="entry name" value="Ribonuclease Z/Hydroxyacylglutathione hydrolase-like"/>
    <property type="match status" value="1"/>
</dbReference>
<evidence type="ECO:0000256" key="1">
    <source>
        <dbReference type="ARBA" id="ARBA00022553"/>
    </source>
</evidence>
<dbReference type="Pfam" id="PF00072">
    <property type="entry name" value="Response_reg"/>
    <property type="match status" value="1"/>
</dbReference>
<sequence length="456" mass="49903">MHIQFWGTRGSLAKAGPTTVRYGGNTSCVGVDLADGTHIVFDCGTGAHGLGQALLASGQRPVDGHLLVTHTHWDHIQGFPFFAPLFIPGNTWNIYAPGGLGHHLEATLAGQMEYTYFPVTLGQLGATIHFHDLVEGSFALGSGRVVARYLNHPAVALGYRLEVGGVSVVYATDHEPHTRDQSRTIDPHASPSRALEVHQEELGHIAFLAEADLIIHDAQYTAEEYPQKVGWGHSTVEYTVDVAMAARAKRLALFHHDPLRDDHALERLVERCRERVLARHGTLEVFAAAEGQVLELPEHGQHLAMPEPQQAAIAVTSVNAAESATVTVLIVDDDPDIVRLLQVALRPEGFRLLAAYDGETALQLVRTERPTLVLMDLQMPRRDGLEVCRILRADPDPSLRDLPVVLLTGQSKEDAIEVGFAAGVTDYLTKPFYPAYVRSRVREWLLRTGIKASANS</sequence>
<dbReference type="InterPro" id="IPR036866">
    <property type="entry name" value="RibonucZ/Hydroxyglut_hydro"/>
</dbReference>
<evidence type="ECO:0000259" key="3">
    <source>
        <dbReference type="PROSITE" id="PS50110"/>
    </source>
</evidence>
<dbReference type="SMART" id="SM00849">
    <property type="entry name" value="Lactamase_B"/>
    <property type="match status" value="1"/>
</dbReference>
<dbReference type="GO" id="GO:0000160">
    <property type="term" value="P:phosphorelay signal transduction system"/>
    <property type="evidence" value="ECO:0007669"/>
    <property type="project" value="InterPro"/>
</dbReference>
<dbReference type="InterPro" id="IPR001279">
    <property type="entry name" value="Metallo-B-lactamas"/>
</dbReference>
<dbReference type="SMART" id="SM00448">
    <property type="entry name" value="REC"/>
    <property type="match status" value="1"/>
</dbReference>
<dbReference type="Pfam" id="PF12706">
    <property type="entry name" value="Lactamase_B_2"/>
    <property type="match status" value="1"/>
</dbReference>
<dbReference type="AlphaFoldDB" id="A0A937W085"/>
<gene>
    <name evidence="4" type="ORF">FJZ47_11610</name>
</gene>